<evidence type="ECO:0000313" key="3">
    <source>
        <dbReference type="Proteomes" id="UP000708208"/>
    </source>
</evidence>
<feature type="non-terminal residue" evidence="2">
    <location>
        <position position="1"/>
    </location>
</feature>
<dbReference type="AlphaFoldDB" id="A0A8J2KRI6"/>
<gene>
    <name evidence="2" type="ORF">AFUS01_LOCUS19427</name>
</gene>
<evidence type="ECO:0000256" key="1">
    <source>
        <dbReference type="SAM" id="Phobius"/>
    </source>
</evidence>
<dbReference type="Proteomes" id="UP000708208">
    <property type="component" value="Unassembled WGS sequence"/>
</dbReference>
<dbReference type="EMBL" id="CAJVCH010200512">
    <property type="protein sequence ID" value="CAG7730810.1"/>
    <property type="molecule type" value="Genomic_DNA"/>
</dbReference>
<keyword evidence="1" id="KW-1133">Transmembrane helix</keyword>
<protein>
    <submittedName>
        <fullName evidence="2">Uncharacterized protein</fullName>
    </submittedName>
</protein>
<reference evidence="2" key="1">
    <citation type="submission" date="2021-06" db="EMBL/GenBank/DDBJ databases">
        <authorList>
            <person name="Hodson N. C."/>
            <person name="Mongue J. A."/>
            <person name="Jaron S. K."/>
        </authorList>
    </citation>
    <scope>NUCLEOTIDE SEQUENCE</scope>
</reference>
<organism evidence="2 3">
    <name type="scientific">Allacma fusca</name>
    <dbReference type="NCBI Taxonomy" id="39272"/>
    <lineage>
        <taxon>Eukaryota</taxon>
        <taxon>Metazoa</taxon>
        <taxon>Ecdysozoa</taxon>
        <taxon>Arthropoda</taxon>
        <taxon>Hexapoda</taxon>
        <taxon>Collembola</taxon>
        <taxon>Symphypleona</taxon>
        <taxon>Sminthuridae</taxon>
        <taxon>Allacma</taxon>
    </lineage>
</organism>
<keyword evidence="3" id="KW-1185">Reference proteome</keyword>
<keyword evidence="1" id="KW-0812">Transmembrane</keyword>
<comment type="caution">
    <text evidence="2">The sequence shown here is derived from an EMBL/GenBank/DDBJ whole genome shotgun (WGS) entry which is preliminary data.</text>
</comment>
<evidence type="ECO:0000313" key="2">
    <source>
        <dbReference type="EMBL" id="CAG7730810.1"/>
    </source>
</evidence>
<name>A0A8J2KRI6_9HEXA</name>
<proteinExistence type="predicted"/>
<keyword evidence="1" id="KW-0472">Membrane</keyword>
<feature type="transmembrane region" description="Helical" evidence="1">
    <location>
        <begin position="29"/>
        <end position="47"/>
    </location>
</feature>
<sequence length="57" mass="6501">MYVFIHVGLVVFYLSGLISNNKSVYVFSQPLYVQLLPFVIAMATMCGKWQDRRNGQG</sequence>
<accession>A0A8J2KRI6</accession>